<dbReference type="InterPro" id="IPR038765">
    <property type="entry name" value="Papain-like_cys_pep_sf"/>
</dbReference>
<gene>
    <name evidence="3" type="ORF">EXM22_15075</name>
</gene>
<dbReference type="SMART" id="SM00460">
    <property type="entry name" value="TGc"/>
    <property type="match status" value="1"/>
</dbReference>
<feature type="domain" description="Transglutaminase-like" evidence="2">
    <location>
        <begin position="431"/>
        <end position="502"/>
    </location>
</feature>
<reference evidence="3 4" key="1">
    <citation type="submission" date="2019-02" db="EMBL/GenBank/DDBJ databases">
        <title>Complete Genome Sequence and Methylome Analysis of free living Spirochaetas.</title>
        <authorList>
            <person name="Fomenkov A."/>
            <person name="Dubinina G."/>
            <person name="Leshcheva N."/>
            <person name="Mikheeva N."/>
            <person name="Grabovich M."/>
            <person name="Vincze T."/>
            <person name="Roberts R.J."/>
        </authorList>
    </citation>
    <scope>NUCLEOTIDE SEQUENCE [LARGE SCALE GENOMIC DNA]</scope>
    <source>
        <strain evidence="3 4">K2</strain>
    </source>
</reference>
<feature type="transmembrane region" description="Helical" evidence="1">
    <location>
        <begin position="562"/>
        <end position="582"/>
    </location>
</feature>
<name>A0A5C1QP61_9SPIO</name>
<accession>A0A5C1QP61</accession>
<feature type="transmembrane region" description="Helical" evidence="1">
    <location>
        <begin position="145"/>
        <end position="166"/>
    </location>
</feature>
<feature type="transmembrane region" description="Helical" evidence="1">
    <location>
        <begin position="20"/>
        <end position="40"/>
    </location>
</feature>
<dbReference type="PANTHER" id="PTHR42736">
    <property type="entry name" value="PROTEIN-GLUTAMINE GAMMA-GLUTAMYLTRANSFERASE"/>
    <property type="match status" value="1"/>
</dbReference>
<feature type="transmembrane region" description="Helical" evidence="1">
    <location>
        <begin position="173"/>
        <end position="194"/>
    </location>
</feature>
<dbReference type="Pfam" id="PF01841">
    <property type="entry name" value="Transglut_core"/>
    <property type="match status" value="1"/>
</dbReference>
<dbReference type="InterPro" id="IPR052901">
    <property type="entry name" value="Bact_TGase-like"/>
</dbReference>
<protein>
    <submittedName>
        <fullName evidence="3">Transglutaminase domain-containing protein</fullName>
    </submittedName>
</protein>
<evidence type="ECO:0000259" key="2">
    <source>
        <dbReference type="SMART" id="SM00460"/>
    </source>
</evidence>
<evidence type="ECO:0000313" key="3">
    <source>
        <dbReference type="EMBL" id="QEN09237.1"/>
    </source>
</evidence>
<keyword evidence="1" id="KW-0472">Membrane</keyword>
<sequence length="695" mass="79018">MQQYLLFSIFWMNFSAVLSFPAGILLMVILDFFLFFSVHGIRKILPDRFGRFLGVLIPPLFLLLFPLIHVLSYAGKVLPLPYDLLLLQFQSYLIPVLPCLLLARGLSALARKGRLGQLFVLTAYILILSLLMGRSDWRMVLPLESLTLAYGALFLFICIQILLVLTGGEKGRGLSIFPSMLIVLCIPILALLPLSRHYRNESRREGGGLLESSLFRFDFSDFLSLESSISMKDDLVFVMKQEGLRDDFLVRRFVLPEYEVEKGFFRVPGETLEAPGSLQDELLVGEQSGSWKAPDATLTRRISQEYFLVNFDSSAFLGMNSPVSLTPFEAWDQSSFSRIYAVESKVSQAWGWDLLESQPPKAVSGADREFLDYYTNFGSQNDIRDLARSIIAGKSSYYERVNAIEEYLQQNYFYSLNPGESADGDPLRNFLFESKKGYCSYFAFSMALLCRSAGIPARVALGFWVDESSAVLAYYPVKANQAHAWVEVYFPGFGWIEFDPTSQTLAAGEDFQIAPFSTQELEPFLKEILENRDQLKIAEASGSSPEEDKKQGLWNRLGSRPILLGLHGFIILLVLLALHKLIRRILVLRRPPASRKKASVYYHLHLMLIETTIKRRRENLESIQDYVRSLDKVKDDGIIEMTGLYEKISLGQSSLEDLQTLFWQGVTMRKSLYSKSSRIGKIEYLYALFLKGRIL</sequence>
<evidence type="ECO:0000313" key="4">
    <source>
        <dbReference type="Proteomes" id="UP000324209"/>
    </source>
</evidence>
<keyword evidence="1" id="KW-0812">Transmembrane</keyword>
<dbReference type="SUPFAM" id="SSF54001">
    <property type="entry name" value="Cysteine proteinases"/>
    <property type="match status" value="1"/>
</dbReference>
<dbReference type="Gene3D" id="3.10.620.30">
    <property type="match status" value="1"/>
</dbReference>
<dbReference type="PANTHER" id="PTHR42736:SF1">
    <property type="entry name" value="PROTEIN-GLUTAMINE GAMMA-GLUTAMYLTRANSFERASE"/>
    <property type="match status" value="1"/>
</dbReference>
<keyword evidence="1" id="KW-1133">Transmembrane helix</keyword>
<feature type="transmembrane region" description="Helical" evidence="1">
    <location>
        <begin position="84"/>
        <end position="103"/>
    </location>
</feature>
<feature type="transmembrane region" description="Helical" evidence="1">
    <location>
        <begin position="52"/>
        <end position="72"/>
    </location>
</feature>
<feature type="transmembrane region" description="Helical" evidence="1">
    <location>
        <begin position="115"/>
        <end position="133"/>
    </location>
</feature>
<dbReference type="InterPro" id="IPR002931">
    <property type="entry name" value="Transglutaminase-like"/>
</dbReference>
<keyword evidence="4" id="KW-1185">Reference proteome</keyword>
<dbReference type="Proteomes" id="UP000324209">
    <property type="component" value="Chromosome"/>
</dbReference>
<proteinExistence type="predicted"/>
<dbReference type="RefSeq" id="WP_149487312.1">
    <property type="nucleotide sequence ID" value="NZ_CP036150.1"/>
</dbReference>
<dbReference type="AlphaFoldDB" id="A0A5C1QP61"/>
<evidence type="ECO:0000256" key="1">
    <source>
        <dbReference type="SAM" id="Phobius"/>
    </source>
</evidence>
<dbReference type="EMBL" id="CP036150">
    <property type="protein sequence ID" value="QEN09237.1"/>
    <property type="molecule type" value="Genomic_DNA"/>
</dbReference>
<dbReference type="KEGG" id="ock:EXM22_15075"/>
<organism evidence="3 4">
    <name type="scientific">Oceanispirochaeta crateris</name>
    <dbReference type="NCBI Taxonomy" id="2518645"/>
    <lineage>
        <taxon>Bacteria</taxon>
        <taxon>Pseudomonadati</taxon>
        <taxon>Spirochaetota</taxon>
        <taxon>Spirochaetia</taxon>
        <taxon>Spirochaetales</taxon>
        <taxon>Spirochaetaceae</taxon>
        <taxon>Oceanispirochaeta</taxon>
    </lineage>
</organism>
<dbReference type="OrthoDB" id="9787782at2"/>